<gene>
    <name evidence="6" type="ORF">KKP3000_002143</name>
</gene>
<protein>
    <submittedName>
        <fullName evidence="6">PLP-dependent aminotransferase family protein</fullName>
    </submittedName>
</protein>
<dbReference type="InterPro" id="IPR015421">
    <property type="entry name" value="PyrdxlP-dep_Trfase_major"/>
</dbReference>
<accession>A0ABV5AA41</accession>
<proteinExistence type="predicted"/>
<evidence type="ECO:0000313" key="6">
    <source>
        <dbReference type="EMBL" id="MFB5189144.1"/>
    </source>
</evidence>
<name>A0ABV5AA41_9BACL</name>
<dbReference type="GO" id="GO:0008483">
    <property type="term" value="F:transaminase activity"/>
    <property type="evidence" value="ECO:0007669"/>
    <property type="project" value="UniProtKB-KW"/>
</dbReference>
<dbReference type="PANTHER" id="PTHR42790">
    <property type="entry name" value="AMINOTRANSFERASE"/>
    <property type="match status" value="1"/>
</dbReference>
<dbReference type="CDD" id="cd00609">
    <property type="entry name" value="AAT_like"/>
    <property type="match status" value="1"/>
</dbReference>
<dbReference type="InterPro" id="IPR015424">
    <property type="entry name" value="PyrdxlP-dep_Trfase"/>
</dbReference>
<dbReference type="EMBL" id="JBDXSU010000002">
    <property type="protein sequence ID" value="MFB5189144.1"/>
    <property type="molecule type" value="Genomic_DNA"/>
</dbReference>
<comment type="cofactor">
    <cofactor evidence="1">
        <name>pyridoxal 5'-phosphate</name>
        <dbReference type="ChEBI" id="CHEBI:597326"/>
    </cofactor>
</comment>
<dbReference type="InterPro" id="IPR050859">
    <property type="entry name" value="Class-I_PLP-dep_aminotransf"/>
</dbReference>
<dbReference type="InterPro" id="IPR004839">
    <property type="entry name" value="Aminotransferase_I/II_large"/>
</dbReference>
<keyword evidence="7" id="KW-1185">Reference proteome</keyword>
<feature type="domain" description="Aminotransferase class I/classII large" evidence="5">
    <location>
        <begin position="45"/>
        <end position="388"/>
    </location>
</feature>
<evidence type="ECO:0000313" key="7">
    <source>
        <dbReference type="Proteomes" id="UP001579974"/>
    </source>
</evidence>
<evidence type="ECO:0000256" key="1">
    <source>
        <dbReference type="ARBA" id="ARBA00001933"/>
    </source>
</evidence>
<reference evidence="6 7" key="1">
    <citation type="journal article" date="2024" name="Int. J. Mol. Sci.">
        <title>Exploration of Alicyclobacillus spp. Genome in Search of Antibiotic Resistance.</title>
        <authorList>
            <person name="Bucka-Kolendo J."/>
            <person name="Kiousi D.E."/>
            <person name="Dekowska A."/>
            <person name="Mikolajczuk-Szczyrba A."/>
            <person name="Karadedos D.M."/>
            <person name="Michael P."/>
            <person name="Galanis A."/>
            <person name="Sokolowska B."/>
        </authorList>
    </citation>
    <scope>NUCLEOTIDE SEQUENCE [LARGE SCALE GENOMIC DNA]</scope>
    <source>
        <strain evidence="6 7">KKP 3000</strain>
    </source>
</reference>
<dbReference type="Gene3D" id="3.90.1150.10">
    <property type="entry name" value="Aspartate Aminotransferase, domain 1"/>
    <property type="match status" value="1"/>
</dbReference>
<evidence type="ECO:0000256" key="4">
    <source>
        <dbReference type="ARBA" id="ARBA00022898"/>
    </source>
</evidence>
<dbReference type="SUPFAM" id="SSF53383">
    <property type="entry name" value="PLP-dependent transferases"/>
    <property type="match status" value="1"/>
</dbReference>
<dbReference type="Proteomes" id="UP001579974">
    <property type="component" value="Unassembled WGS sequence"/>
</dbReference>
<keyword evidence="2 6" id="KW-0032">Aminotransferase</keyword>
<evidence type="ECO:0000256" key="3">
    <source>
        <dbReference type="ARBA" id="ARBA00022679"/>
    </source>
</evidence>
<dbReference type="PANTHER" id="PTHR42790:SF19">
    <property type="entry name" value="KYNURENINE_ALPHA-AMINOADIPATE AMINOTRANSFERASE, MITOCHONDRIAL"/>
    <property type="match status" value="1"/>
</dbReference>
<organism evidence="6 7">
    <name type="scientific">Alicyclobacillus fastidiosus</name>
    <dbReference type="NCBI Taxonomy" id="392011"/>
    <lineage>
        <taxon>Bacteria</taxon>
        <taxon>Bacillati</taxon>
        <taxon>Bacillota</taxon>
        <taxon>Bacilli</taxon>
        <taxon>Bacillales</taxon>
        <taxon>Alicyclobacillaceae</taxon>
        <taxon>Alicyclobacillus</taxon>
    </lineage>
</organism>
<evidence type="ECO:0000256" key="2">
    <source>
        <dbReference type="ARBA" id="ARBA00022576"/>
    </source>
</evidence>
<evidence type="ECO:0000259" key="5">
    <source>
        <dbReference type="Pfam" id="PF00155"/>
    </source>
</evidence>
<sequence length="399" mass="44573">MQYREFLTDAVGASLQYEAPGGWIPAAPPECIRLHTGYPAPSLVPVDQLAKTMADVLEGERDLPLQYLGSPSAARLRGCIEHLMGLRGIDVSKDLTLVTSGSAEAIDLISRTCLDAASVVAVESPTYMEAIETFHNYTDQVLSIPIDAEGLRTDLFENLLVERKSRQLQLPKLVYTIPSFHNPTGVTMSVERRKHLLQLASRFHFLIVEDDAYGELYFANRPITLKELDREGYVLYLGSLSKVIAPGLRIGWVTGPSTLISTFDRFKKDLGHPLVEAAVARYLELGDWNLRITRLREAYRRRRDVLLGALTEYMPADVTWVEPQGGYFTWLYIPGVNTLSMLPLALAAGVSYVAGEHFCVHPKDGIQNLRLSFSYVDEQDLIRGVQRLSDVIKAARRLP</sequence>
<dbReference type="InterPro" id="IPR015422">
    <property type="entry name" value="PyrdxlP-dep_Trfase_small"/>
</dbReference>
<dbReference type="RefSeq" id="WP_275472711.1">
    <property type="nucleotide sequence ID" value="NZ_CP162940.1"/>
</dbReference>
<keyword evidence="3" id="KW-0808">Transferase</keyword>
<dbReference type="Pfam" id="PF00155">
    <property type="entry name" value="Aminotran_1_2"/>
    <property type="match status" value="1"/>
</dbReference>
<comment type="caution">
    <text evidence="6">The sequence shown here is derived from an EMBL/GenBank/DDBJ whole genome shotgun (WGS) entry which is preliminary data.</text>
</comment>
<dbReference type="Gene3D" id="3.40.640.10">
    <property type="entry name" value="Type I PLP-dependent aspartate aminotransferase-like (Major domain)"/>
    <property type="match status" value="1"/>
</dbReference>
<keyword evidence="4" id="KW-0663">Pyridoxal phosphate</keyword>